<dbReference type="Pfam" id="PF22725">
    <property type="entry name" value="GFO_IDH_MocA_C3"/>
    <property type="match status" value="2"/>
</dbReference>
<evidence type="ECO:0000256" key="2">
    <source>
        <dbReference type="ARBA" id="ARBA00023002"/>
    </source>
</evidence>
<reference evidence="8" key="1">
    <citation type="submission" date="2020-05" db="EMBL/GenBank/DDBJ databases">
        <title>Mycena genomes resolve the evolution of fungal bioluminescence.</title>
        <authorList>
            <person name="Tsai I.J."/>
        </authorList>
    </citation>
    <scope>NUCLEOTIDE SEQUENCE</scope>
    <source>
        <strain evidence="8">110903Hualien_Pintung</strain>
    </source>
</reference>
<comment type="catalytic activity">
    <reaction evidence="5">
        <text>D-xylose + NADP(+) = D-xylono-1,5-lactone + NADPH + H(+)</text>
        <dbReference type="Rhea" id="RHEA:22000"/>
        <dbReference type="ChEBI" id="CHEBI:15378"/>
        <dbReference type="ChEBI" id="CHEBI:15867"/>
        <dbReference type="ChEBI" id="CHEBI:53455"/>
        <dbReference type="ChEBI" id="CHEBI:57783"/>
        <dbReference type="ChEBI" id="CHEBI:58349"/>
        <dbReference type="EC" id="1.1.1.179"/>
    </reaction>
</comment>
<dbReference type="InterPro" id="IPR036291">
    <property type="entry name" value="NAD(P)-bd_dom_sf"/>
</dbReference>
<dbReference type="Gene3D" id="3.40.50.720">
    <property type="entry name" value="NAD(P)-binding Rossmann-like Domain"/>
    <property type="match status" value="2"/>
</dbReference>
<keyword evidence="9" id="KW-1185">Reference proteome</keyword>
<name>A0A8H6TFG9_MYCCL</name>
<dbReference type="GO" id="GO:0047837">
    <property type="term" value="F:D-xylose 1-dehydrogenase (NADP+) activity"/>
    <property type="evidence" value="ECO:0007669"/>
    <property type="project" value="UniProtKB-EC"/>
</dbReference>
<evidence type="ECO:0000259" key="7">
    <source>
        <dbReference type="Pfam" id="PF22725"/>
    </source>
</evidence>
<feature type="domain" description="GFO/IDH/MocA-like oxidoreductase" evidence="7">
    <location>
        <begin position="160"/>
        <end position="295"/>
    </location>
</feature>
<dbReference type="EMBL" id="JACAZE010000005">
    <property type="protein sequence ID" value="KAF7316748.1"/>
    <property type="molecule type" value="Genomic_DNA"/>
</dbReference>
<feature type="domain" description="Gfo/Idh/MocA-like oxidoreductase N-terminal" evidence="6">
    <location>
        <begin position="389"/>
        <end position="506"/>
    </location>
</feature>
<feature type="domain" description="GFO/IDH/MocA-like oxidoreductase" evidence="7">
    <location>
        <begin position="518"/>
        <end position="653"/>
    </location>
</feature>
<evidence type="ECO:0000256" key="1">
    <source>
        <dbReference type="ARBA" id="ARBA00010928"/>
    </source>
</evidence>
<dbReference type="InterPro" id="IPR055170">
    <property type="entry name" value="GFO_IDH_MocA-like_dom"/>
</dbReference>
<evidence type="ECO:0000256" key="5">
    <source>
        <dbReference type="ARBA" id="ARBA00049233"/>
    </source>
</evidence>
<dbReference type="GO" id="GO:0000166">
    <property type="term" value="F:nucleotide binding"/>
    <property type="evidence" value="ECO:0007669"/>
    <property type="project" value="InterPro"/>
</dbReference>
<dbReference type="EC" id="1.1.1.179" evidence="3"/>
<dbReference type="InterPro" id="IPR000683">
    <property type="entry name" value="Gfo/Idh/MocA-like_OxRdtase_N"/>
</dbReference>
<evidence type="ECO:0000313" key="8">
    <source>
        <dbReference type="EMBL" id="KAF7316748.1"/>
    </source>
</evidence>
<gene>
    <name evidence="8" type="ORF">HMN09_00407900</name>
</gene>
<dbReference type="PANTHER" id="PTHR22604">
    <property type="entry name" value="OXIDOREDUCTASES"/>
    <property type="match status" value="1"/>
</dbReference>
<dbReference type="Pfam" id="PF01408">
    <property type="entry name" value="GFO_IDH_MocA"/>
    <property type="match status" value="2"/>
</dbReference>
<dbReference type="InterPro" id="IPR050984">
    <property type="entry name" value="Gfo/Idh/MocA_domain"/>
</dbReference>
<evidence type="ECO:0000256" key="4">
    <source>
        <dbReference type="ARBA" id="ARBA00042988"/>
    </source>
</evidence>
<dbReference type="SUPFAM" id="SSF55347">
    <property type="entry name" value="Glyceraldehyde-3-phosphate dehydrogenase-like, C-terminal domain"/>
    <property type="match status" value="2"/>
</dbReference>
<comment type="caution">
    <text evidence="8">The sequence shown here is derived from an EMBL/GenBank/DDBJ whole genome shotgun (WGS) entry which is preliminary data.</text>
</comment>
<dbReference type="OrthoDB" id="64915at2759"/>
<evidence type="ECO:0000256" key="3">
    <source>
        <dbReference type="ARBA" id="ARBA00038984"/>
    </source>
</evidence>
<dbReference type="AlphaFoldDB" id="A0A8H6TFG9"/>
<evidence type="ECO:0000259" key="6">
    <source>
        <dbReference type="Pfam" id="PF01408"/>
    </source>
</evidence>
<dbReference type="Gene3D" id="3.30.360.10">
    <property type="entry name" value="Dihydrodipicolinate Reductase, domain 2"/>
    <property type="match status" value="2"/>
</dbReference>
<organism evidence="8 9">
    <name type="scientific">Mycena chlorophos</name>
    <name type="common">Agaric fungus</name>
    <name type="synonym">Agaricus chlorophos</name>
    <dbReference type="NCBI Taxonomy" id="658473"/>
    <lineage>
        <taxon>Eukaryota</taxon>
        <taxon>Fungi</taxon>
        <taxon>Dikarya</taxon>
        <taxon>Basidiomycota</taxon>
        <taxon>Agaricomycotina</taxon>
        <taxon>Agaricomycetes</taxon>
        <taxon>Agaricomycetidae</taxon>
        <taxon>Agaricales</taxon>
        <taxon>Marasmiineae</taxon>
        <taxon>Mycenaceae</taxon>
        <taxon>Mycena</taxon>
    </lineage>
</organism>
<keyword evidence="2" id="KW-0560">Oxidoreductase</keyword>
<evidence type="ECO:0000313" key="9">
    <source>
        <dbReference type="Proteomes" id="UP000613580"/>
    </source>
</evidence>
<protein>
    <recommendedName>
        <fullName evidence="3">D-xylose 1-dehydrogenase (NADP(+), D-xylono-1,5-lactone-forming)</fullName>
        <ecNumber evidence="3">1.1.1.179</ecNumber>
    </recommendedName>
    <alternativeName>
        <fullName evidence="4">D-xylose-NADP dehydrogenase</fullName>
    </alternativeName>
</protein>
<accession>A0A8H6TFG9</accession>
<dbReference type="Proteomes" id="UP000613580">
    <property type="component" value="Unassembled WGS sequence"/>
</dbReference>
<proteinExistence type="inferred from homology"/>
<dbReference type="PANTHER" id="PTHR22604:SF105">
    <property type="entry name" value="TRANS-1,2-DIHYDROBENZENE-1,2-DIOL DEHYDROGENASE"/>
    <property type="match status" value="1"/>
</dbReference>
<dbReference type="SUPFAM" id="SSF51735">
    <property type="entry name" value="NAD(P)-binding Rossmann-fold domains"/>
    <property type="match status" value="2"/>
</dbReference>
<comment type="similarity">
    <text evidence="1">Belongs to the Gfo/Idh/MocA family.</text>
</comment>
<sequence>MTSYFYNFLGFVSRARTINNPPEATLSESPLRFGILGAASIAPNALIKPIKSHPEAVVYAVAARDKARATAFATTHNIEKVYGSYQELLDDPKVDCVYNPLPNGLHYEWTMKALAAGKHVLLEKPASSTAAEARAMFELAEKKNLVLLEAMHYRFHPATARLREIVESGEIGKVTAVKTSLKLPVATKPGGIRYDYSLAGGALMDMGCYAINAMRLFSGLEIASVTSASHEIITEAFGAGKPNFELLDRATDATFDLTGGVPGSIACDLSPPPRFGVLPQRPEMAATITGDKGEIIFTNFIMPSFYHYITVKSEGKERFEKAYSFPSLGEDWWSTYRYQLEAFVNKVKGRPTHHWVDKEDTVTNMAAIEAVYAKILNPPEVKSAAGSPLRFGILGAADIGPNALLKPAKSHPEAVVYAVAARDQARAAAYAKKHGIEKVYGSYQELLDDPEVDCVYNPLPNGLHYEWTMKALAAGKHVLLEKPAANTVEETHAMFELAEEKNLVLLEAFHYRFHPATQRVKDILDSGEVGAIRAIKANLKIFDRYYKPTDIRYKLSLGGGAIMDMGCYCINIMRLLAGVEPTEVLGVTHQPSPKETGADSMLVDRAADATFDLRGGIIGAISCDMAQPLTLRNILTFRILDFDVKITCEKGEIYLMNYLLPNHYHFITVKTADGKERTEKAYTFPTLGEPWWSTYRYQLEAFVNKVKGRPVHHWVSKEDSIANMQAIESVYTKSGLGIRPKSEWVFAQ</sequence>
<feature type="domain" description="Gfo/Idh/MocA-like oxidoreductase N-terminal" evidence="6">
    <location>
        <begin position="31"/>
        <end position="147"/>
    </location>
</feature>